<dbReference type="GO" id="GO:0016020">
    <property type="term" value="C:membrane"/>
    <property type="evidence" value="ECO:0007669"/>
    <property type="project" value="UniProtKB-SubCell"/>
</dbReference>
<keyword evidence="8" id="KW-1185">Reference proteome</keyword>
<organism evidence="7 8">
    <name type="scientific">Candidula unifasciata</name>
    <dbReference type="NCBI Taxonomy" id="100452"/>
    <lineage>
        <taxon>Eukaryota</taxon>
        <taxon>Metazoa</taxon>
        <taxon>Spiralia</taxon>
        <taxon>Lophotrochozoa</taxon>
        <taxon>Mollusca</taxon>
        <taxon>Gastropoda</taxon>
        <taxon>Heterobranchia</taxon>
        <taxon>Euthyneura</taxon>
        <taxon>Panpulmonata</taxon>
        <taxon>Eupulmonata</taxon>
        <taxon>Stylommatophora</taxon>
        <taxon>Helicina</taxon>
        <taxon>Helicoidea</taxon>
        <taxon>Geomitridae</taxon>
        <taxon>Candidula</taxon>
    </lineage>
</organism>
<feature type="transmembrane region" description="Helical" evidence="5">
    <location>
        <begin position="174"/>
        <end position="194"/>
    </location>
</feature>
<dbReference type="Proteomes" id="UP000678393">
    <property type="component" value="Unassembled WGS sequence"/>
</dbReference>
<dbReference type="EMBL" id="CAJHNH020001430">
    <property type="protein sequence ID" value="CAG5123039.1"/>
    <property type="molecule type" value="Genomic_DNA"/>
</dbReference>
<evidence type="ECO:0000256" key="1">
    <source>
        <dbReference type="ARBA" id="ARBA00004370"/>
    </source>
</evidence>
<dbReference type="PRINTS" id="PR00237">
    <property type="entry name" value="GPCRRHODOPSN"/>
</dbReference>
<dbReference type="SMART" id="SM01381">
    <property type="entry name" value="7TM_GPCR_Srsx"/>
    <property type="match status" value="1"/>
</dbReference>
<dbReference type="InterPro" id="IPR000276">
    <property type="entry name" value="GPCR_Rhodpsn"/>
</dbReference>
<dbReference type="PANTHER" id="PTHR46641">
    <property type="entry name" value="FMRFAMIDE RECEPTOR-RELATED"/>
    <property type="match status" value="1"/>
</dbReference>
<gene>
    <name evidence="7" type="ORF">CUNI_LOCUS8597</name>
</gene>
<dbReference type="GO" id="GO:0004930">
    <property type="term" value="F:G protein-coupled receptor activity"/>
    <property type="evidence" value="ECO:0007669"/>
    <property type="project" value="InterPro"/>
</dbReference>
<dbReference type="InterPro" id="IPR052954">
    <property type="entry name" value="GPCR-Ligand_Int"/>
</dbReference>
<evidence type="ECO:0000256" key="4">
    <source>
        <dbReference type="ARBA" id="ARBA00023136"/>
    </source>
</evidence>
<dbReference type="CDD" id="cd14978">
    <property type="entry name" value="7tmA_FMRFamide_R-like"/>
    <property type="match status" value="1"/>
</dbReference>
<dbReference type="PANTHER" id="PTHR46641:SF2">
    <property type="entry name" value="FMRFAMIDE RECEPTOR"/>
    <property type="match status" value="1"/>
</dbReference>
<evidence type="ECO:0000256" key="3">
    <source>
        <dbReference type="ARBA" id="ARBA00022989"/>
    </source>
</evidence>
<evidence type="ECO:0000313" key="8">
    <source>
        <dbReference type="Proteomes" id="UP000678393"/>
    </source>
</evidence>
<feature type="domain" description="G-protein coupled receptors family 1 profile" evidence="6">
    <location>
        <begin position="70"/>
        <end position="339"/>
    </location>
</feature>
<protein>
    <recommendedName>
        <fullName evidence="6">G-protein coupled receptors family 1 profile domain-containing protein</fullName>
    </recommendedName>
</protein>
<dbReference type="SUPFAM" id="SSF81321">
    <property type="entry name" value="Family A G protein-coupled receptor-like"/>
    <property type="match status" value="1"/>
</dbReference>
<feature type="transmembrane region" description="Helical" evidence="5">
    <location>
        <begin position="235"/>
        <end position="260"/>
    </location>
</feature>
<feature type="transmembrane region" description="Helical" evidence="5">
    <location>
        <begin position="88"/>
        <end position="110"/>
    </location>
</feature>
<comment type="caution">
    <text evidence="7">The sequence shown here is derived from an EMBL/GenBank/DDBJ whole genome shotgun (WGS) entry which is preliminary data.</text>
</comment>
<feature type="transmembrane region" description="Helical" evidence="5">
    <location>
        <begin position="281"/>
        <end position="303"/>
    </location>
</feature>
<proteinExistence type="predicted"/>
<feature type="transmembrane region" description="Helical" evidence="5">
    <location>
        <begin position="323"/>
        <end position="342"/>
    </location>
</feature>
<dbReference type="PROSITE" id="PS50262">
    <property type="entry name" value="G_PROTEIN_RECEP_F1_2"/>
    <property type="match status" value="1"/>
</dbReference>
<feature type="transmembrane region" description="Helical" evidence="5">
    <location>
        <begin position="130"/>
        <end position="153"/>
    </location>
</feature>
<evidence type="ECO:0000256" key="2">
    <source>
        <dbReference type="ARBA" id="ARBA00022692"/>
    </source>
</evidence>
<evidence type="ECO:0000313" key="7">
    <source>
        <dbReference type="EMBL" id="CAG5123039.1"/>
    </source>
</evidence>
<accession>A0A8S3Z1W1</accession>
<keyword evidence="4 5" id="KW-0472">Membrane</keyword>
<dbReference type="AlphaFoldDB" id="A0A8S3Z1W1"/>
<keyword evidence="3 5" id="KW-1133">Transmembrane helix</keyword>
<comment type="subcellular location">
    <subcellularLocation>
        <location evidence="1">Membrane</location>
    </subcellularLocation>
</comment>
<dbReference type="Pfam" id="PF00001">
    <property type="entry name" value="7tm_1"/>
    <property type="match status" value="1"/>
</dbReference>
<dbReference type="OrthoDB" id="10011262at2759"/>
<evidence type="ECO:0000256" key="5">
    <source>
        <dbReference type="SAM" id="Phobius"/>
    </source>
</evidence>
<sequence length="512" mass="58111">MATMHDFICQWGDNITHGNDSISCDELHQMLMLMDSLSGSHSGSNEYRTRLLYYLMGIGGSVVCCLGTIANALSVAVLTRRSMRSSTYAYLTALAICDSLVLFLTFLIIINDTRPPDSPKQIEQFHALLFPFVHPTAVVFQVTSIWLTLAFTVDRYIMICHPFKAERMCRRSRARKVIICLYIAGLAFNIPRYLEYRTKIETLPLANSTEVYTFYGIETTALGKSELFLELVHSWLYLIFICGIPFFTLVILNAFLIRAVHLSRLKGKDLNPREKHRNDTTIMLIGVIIIFLICQGPALVSRMVYALKPEVTSTNAGFTLNEVGNFFVLLNSAINIVPYYLFGMKFRSEFWRLFCKCFFDKDELTRITRSYSVSVDQRRMSQYNVMEMNGVFNSSQGFNSILNEQENRKSPRTNTLYSFQRKRTPINGSRSFMRHSDTMDSVAAPLIHSTQNSLSSSELTRDTSNDSIRNISSLFHTPTVTSPYSHSASNGHSQCMGVTTSPCITVPEWSIV</sequence>
<feature type="transmembrane region" description="Helical" evidence="5">
    <location>
        <begin position="51"/>
        <end position="76"/>
    </location>
</feature>
<dbReference type="Gene3D" id="1.20.1070.10">
    <property type="entry name" value="Rhodopsin 7-helix transmembrane proteins"/>
    <property type="match status" value="1"/>
</dbReference>
<keyword evidence="2 5" id="KW-0812">Transmembrane</keyword>
<evidence type="ECO:0000259" key="6">
    <source>
        <dbReference type="PROSITE" id="PS50262"/>
    </source>
</evidence>
<dbReference type="InterPro" id="IPR017452">
    <property type="entry name" value="GPCR_Rhodpsn_7TM"/>
</dbReference>
<name>A0A8S3Z1W1_9EUPU</name>
<reference evidence="7" key="1">
    <citation type="submission" date="2021-04" db="EMBL/GenBank/DDBJ databases">
        <authorList>
            <consortium name="Molecular Ecology Group"/>
        </authorList>
    </citation>
    <scope>NUCLEOTIDE SEQUENCE</scope>
</reference>